<dbReference type="AlphaFoldDB" id="A0A8B6DGH5"/>
<dbReference type="GO" id="GO:0008395">
    <property type="term" value="F:steroid hydroxylase activity"/>
    <property type="evidence" value="ECO:0007669"/>
    <property type="project" value="TreeGrafter"/>
</dbReference>
<dbReference type="Proteomes" id="UP000596742">
    <property type="component" value="Unassembled WGS sequence"/>
</dbReference>
<dbReference type="InterPro" id="IPR036396">
    <property type="entry name" value="Cyt_P450_sf"/>
</dbReference>
<feature type="transmembrane region" description="Helical" evidence="6">
    <location>
        <begin position="6"/>
        <end position="26"/>
    </location>
</feature>
<evidence type="ECO:0000256" key="3">
    <source>
        <dbReference type="ARBA" id="ARBA00022723"/>
    </source>
</evidence>
<dbReference type="SUPFAM" id="SSF48264">
    <property type="entry name" value="Cytochrome P450"/>
    <property type="match status" value="1"/>
</dbReference>
<evidence type="ECO:0000256" key="2">
    <source>
        <dbReference type="ARBA" id="ARBA00022617"/>
    </source>
</evidence>
<sequence length="97" mass="10897">MDILGFINVPGWVLTVIIVLITLYLYSLWYQSLWRRLGIAGPRPIPFLGVLPLYMKQGIAKGDLQLVKTYGSVVGIYQGHLPVLLVSDPEMLKGDFH</sequence>
<comment type="similarity">
    <text evidence="1">Belongs to the cytochrome P450 family.</text>
</comment>
<gene>
    <name evidence="7" type="ORF">MGAL_10B089441</name>
</gene>
<evidence type="ECO:0000256" key="5">
    <source>
        <dbReference type="ARBA" id="ARBA00023004"/>
    </source>
</evidence>
<comment type="caution">
    <text evidence="7">The sequence shown here is derived from an EMBL/GenBank/DDBJ whole genome shotgun (WGS) entry which is preliminary data.</text>
</comment>
<keyword evidence="6" id="KW-0812">Transmembrane</keyword>
<dbReference type="Gene3D" id="1.10.630.10">
    <property type="entry name" value="Cytochrome P450"/>
    <property type="match status" value="1"/>
</dbReference>
<organism evidence="7 8">
    <name type="scientific">Mytilus galloprovincialis</name>
    <name type="common">Mediterranean mussel</name>
    <dbReference type="NCBI Taxonomy" id="29158"/>
    <lineage>
        <taxon>Eukaryota</taxon>
        <taxon>Metazoa</taxon>
        <taxon>Spiralia</taxon>
        <taxon>Lophotrochozoa</taxon>
        <taxon>Mollusca</taxon>
        <taxon>Bivalvia</taxon>
        <taxon>Autobranchia</taxon>
        <taxon>Pteriomorphia</taxon>
        <taxon>Mytilida</taxon>
        <taxon>Mytiloidea</taxon>
        <taxon>Mytilidae</taxon>
        <taxon>Mytilinae</taxon>
        <taxon>Mytilus</taxon>
    </lineage>
</organism>
<evidence type="ECO:0000313" key="8">
    <source>
        <dbReference type="Proteomes" id="UP000596742"/>
    </source>
</evidence>
<name>A0A8B6DGH5_MYTGA</name>
<dbReference type="PANTHER" id="PTHR24302">
    <property type="entry name" value="CYTOCHROME P450 FAMILY 3"/>
    <property type="match status" value="1"/>
</dbReference>
<dbReference type="InterPro" id="IPR050705">
    <property type="entry name" value="Cytochrome_P450_3A"/>
</dbReference>
<dbReference type="PANTHER" id="PTHR24302:SF15">
    <property type="entry name" value="FATTY-ACID PEROXYGENASE"/>
    <property type="match status" value="1"/>
</dbReference>
<keyword evidence="2" id="KW-0349">Heme</keyword>
<evidence type="ECO:0000256" key="6">
    <source>
        <dbReference type="SAM" id="Phobius"/>
    </source>
</evidence>
<keyword evidence="6" id="KW-1133">Transmembrane helix</keyword>
<dbReference type="GO" id="GO:0005506">
    <property type="term" value="F:iron ion binding"/>
    <property type="evidence" value="ECO:0007669"/>
    <property type="project" value="InterPro"/>
</dbReference>
<dbReference type="GO" id="GO:0020037">
    <property type="term" value="F:heme binding"/>
    <property type="evidence" value="ECO:0007669"/>
    <property type="project" value="InterPro"/>
</dbReference>
<keyword evidence="3" id="KW-0479">Metal-binding</keyword>
<dbReference type="EMBL" id="UYJE01003328">
    <property type="protein sequence ID" value="VDI18299.1"/>
    <property type="molecule type" value="Genomic_DNA"/>
</dbReference>
<evidence type="ECO:0000256" key="1">
    <source>
        <dbReference type="ARBA" id="ARBA00010617"/>
    </source>
</evidence>
<keyword evidence="6" id="KW-0472">Membrane</keyword>
<evidence type="ECO:0000256" key="4">
    <source>
        <dbReference type="ARBA" id="ARBA00023002"/>
    </source>
</evidence>
<reference evidence="7" key="1">
    <citation type="submission" date="2018-11" db="EMBL/GenBank/DDBJ databases">
        <authorList>
            <person name="Alioto T."/>
            <person name="Alioto T."/>
        </authorList>
    </citation>
    <scope>NUCLEOTIDE SEQUENCE</scope>
</reference>
<proteinExistence type="inferred from homology"/>
<dbReference type="GO" id="GO:0016705">
    <property type="term" value="F:oxidoreductase activity, acting on paired donors, with incorporation or reduction of molecular oxygen"/>
    <property type="evidence" value="ECO:0007669"/>
    <property type="project" value="InterPro"/>
</dbReference>
<evidence type="ECO:0000313" key="7">
    <source>
        <dbReference type="EMBL" id="VDI18299.1"/>
    </source>
</evidence>
<keyword evidence="4" id="KW-0560">Oxidoreductase</keyword>
<keyword evidence="5" id="KW-0408">Iron</keyword>
<accession>A0A8B6DGH5</accession>
<protein>
    <submittedName>
        <fullName evidence="7">Uncharacterized protein</fullName>
    </submittedName>
</protein>
<dbReference type="OrthoDB" id="6151854at2759"/>
<keyword evidence="8" id="KW-1185">Reference proteome</keyword>